<dbReference type="CDD" id="cd01734">
    <property type="entry name" value="YlxS_C"/>
    <property type="match status" value="1"/>
</dbReference>
<evidence type="ECO:0000259" key="4">
    <source>
        <dbReference type="Pfam" id="PF02576"/>
    </source>
</evidence>
<feature type="domain" description="Ribosome maturation factor RimP N-terminal" evidence="4">
    <location>
        <begin position="21"/>
        <end position="93"/>
    </location>
</feature>
<proteinExistence type="inferred from homology"/>
<dbReference type="InterPro" id="IPR003728">
    <property type="entry name" value="Ribosome_maturation_RimP"/>
</dbReference>
<dbReference type="SUPFAM" id="SSF74942">
    <property type="entry name" value="YhbC-like, C-terminal domain"/>
    <property type="match status" value="1"/>
</dbReference>
<evidence type="ECO:0000313" key="7">
    <source>
        <dbReference type="Proteomes" id="UP000824633"/>
    </source>
</evidence>
<dbReference type="InterPro" id="IPR028998">
    <property type="entry name" value="RimP_C"/>
</dbReference>
<dbReference type="Gene3D" id="3.30.300.70">
    <property type="entry name" value="RimP-like superfamily, N-terminal"/>
    <property type="match status" value="1"/>
</dbReference>
<dbReference type="Pfam" id="PF17384">
    <property type="entry name" value="DUF150_C"/>
    <property type="match status" value="1"/>
</dbReference>
<comment type="subcellular location">
    <subcellularLocation>
        <location evidence="3">Cytoplasm</location>
    </subcellularLocation>
</comment>
<evidence type="ECO:0000313" key="6">
    <source>
        <dbReference type="EMBL" id="BCZ48033.1"/>
    </source>
</evidence>
<dbReference type="PANTHER" id="PTHR33867">
    <property type="entry name" value="RIBOSOME MATURATION FACTOR RIMP"/>
    <property type="match status" value="1"/>
</dbReference>
<dbReference type="InterPro" id="IPR028989">
    <property type="entry name" value="RimP_N"/>
</dbReference>
<organism evidence="6 7">
    <name type="scientific">Clostridium gelidum</name>
    <dbReference type="NCBI Taxonomy" id="704125"/>
    <lineage>
        <taxon>Bacteria</taxon>
        <taxon>Bacillati</taxon>
        <taxon>Bacillota</taxon>
        <taxon>Clostridia</taxon>
        <taxon>Eubacteriales</taxon>
        <taxon>Clostridiaceae</taxon>
        <taxon>Clostridium</taxon>
    </lineage>
</organism>
<sequence>MMKVRVRKLKKNALIEKIEELIEPIISELLYELYYVEYIKENGEFYLRIYIDKKDDRISLDDCVAVSRRVSEILDVEDPIKDAYFLEVSSPGLNRGLYKEEHFKMVIGKEVLVKLTSSINETKSVKGILKDVLEDAIVIDAETEVKIPKDKIKFANLEGEI</sequence>
<dbReference type="HAMAP" id="MF_01077">
    <property type="entry name" value="RimP"/>
    <property type="match status" value="1"/>
</dbReference>
<dbReference type="PANTHER" id="PTHR33867:SF1">
    <property type="entry name" value="RIBOSOME MATURATION FACTOR RIMP"/>
    <property type="match status" value="1"/>
</dbReference>
<dbReference type="NCBIfam" id="NF000934">
    <property type="entry name" value="PRK00092.3-1"/>
    <property type="match status" value="1"/>
</dbReference>
<evidence type="ECO:0000256" key="3">
    <source>
        <dbReference type="HAMAP-Rule" id="MF_01077"/>
    </source>
</evidence>
<dbReference type="EMBL" id="AP024849">
    <property type="protein sequence ID" value="BCZ48033.1"/>
    <property type="molecule type" value="Genomic_DNA"/>
</dbReference>
<dbReference type="Gene3D" id="2.30.30.180">
    <property type="entry name" value="Ribosome maturation factor RimP, C-terminal domain"/>
    <property type="match status" value="1"/>
</dbReference>
<accession>A0ABM7T9I8</accession>
<comment type="similarity">
    <text evidence="3">Belongs to the RimP family.</text>
</comment>
<dbReference type="InterPro" id="IPR036847">
    <property type="entry name" value="RimP_C_sf"/>
</dbReference>
<evidence type="ECO:0000256" key="1">
    <source>
        <dbReference type="ARBA" id="ARBA00022490"/>
    </source>
</evidence>
<gene>
    <name evidence="3 6" type="primary">rimP</name>
    <name evidence="6" type="ORF">psyc5s11_41000</name>
</gene>
<evidence type="ECO:0000256" key="2">
    <source>
        <dbReference type="ARBA" id="ARBA00022517"/>
    </source>
</evidence>
<keyword evidence="7" id="KW-1185">Reference proteome</keyword>
<dbReference type="Pfam" id="PF02576">
    <property type="entry name" value="RimP_N"/>
    <property type="match status" value="1"/>
</dbReference>
<feature type="domain" description="Ribosome maturation factor RimP C-terminal" evidence="5">
    <location>
        <begin position="97"/>
        <end position="160"/>
    </location>
</feature>
<comment type="function">
    <text evidence="3">Required for maturation of 30S ribosomal subunits.</text>
</comment>
<name>A0ABM7T9I8_9CLOT</name>
<dbReference type="Proteomes" id="UP000824633">
    <property type="component" value="Chromosome"/>
</dbReference>
<dbReference type="SUPFAM" id="SSF75420">
    <property type="entry name" value="YhbC-like, N-terminal domain"/>
    <property type="match status" value="1"/>
</dbReference>
<dbReference type="InterPro" id="IPR035956">
    <property type="entry name" value="RimP_N_sf"/>
</dbReference>
<protein>
    <recommendedName>
        <fullName evidence="3">Ribosome maturation factor RimP</fullName>
    </recommendedName>
</protein>
<evidence type="ECO:0000259" key="5">
    <source>
        <dbReference type="Pfam" id="PF17384"/>
    </source>
</evidence>
<keyword evidence="2 3" id="KW-0690">Ribosome biogenesis</keyword>
<reference evidence="7" key="1">
    <citation type="submission" date="2021-07" db="EMBL/GenBank/DDBJ databases">
        <title>Complete genome sequencing of a Clostridium isolate.</title>
        <authorList>
            <person name="Ueki A."/>
            <person name="Tonouchi A."/>
        </authorList>
    </citation>
    <scope>NUCLEOTIDE SEQUENCE [LARGE SCALE GENOMIC DNA]</scope>
    <source>
        <strain evidence="7">C5S11</strain>
    </source>
</reference>
<keyword evidence="1 3" id="KW-0963">Cytoplasm</keyword>